<evidence type="ECO:0000313" key="2">
    <source>
        <dbReference type="Proteomes" id="UP001454036"/>
    </source>
</evidence>
<dbReference type="PANTHER" id="PTHR34061">
    <property type="entry name" value="PROTEIN, PUTATIVE-RELATED"/>
    <property type="match status" value="1"/>
</dbReference>
<accession>A0AAV3RGH9</accession>
<dbReference type="AlphaFoldDB" id="A0AAV3RGH9"/>
<dbReference type="PANTHER" id="PTHR34061:SF26">
    <property type="match status" value="1"/>
</dbReference>
<evidence type="ECO:0000313" key="1">
    <source>
        <dbReference type="EMBL" id="GAA0173427.1"/>
    </source>
</evidence>
<sequence length="78" mass="8453">MDNSNGTSEGFARWVGMSVTAAFFTSLDRCSCVNLATFESDDENCEEVKGRPIMFANSQRSCSISSTSKSTTVDKLPV</sequence>
<name>A0AAV3RGH9_LITER</name>
<proteinExistence type="predicted"/>
<organism evidence="1 2">
    <name type="scientific">Lithospermum erythrorhizon</name>
    <name type="common">Purple gromwell</name>
    <name type="synonym">Lithospermum officinale var. erythrorhizon</name>
    <dbReference type="NCBI Taxonomy" id="34254"/>
    <lineage>
        <taxon>Eukaryota</taxon>
        <taxon>Viridiplantae</taxon>
        <taxon>Streptophyta</taxon>
        <taxon>Embryophyta</taxon>
        <taxon>Tracheophyta</taxon>
        <taxon>Spermatophyta</taxon>
        <taxon>Magnoliopsida</taxon>
        <taxon>eudicotyledons</taxon>
        <taxon>Gunneridae</taxon>
        <taxon>Pentapetalae</taxon>
        <taxon>asterids</taxon>
        <taxon>lamiids</taxon>
        <taxon>Boraginales</taxon>
        <taxon>Boraginaceae</taxon>
        <taxon>Boraginoideae</taxon>
        <taxon>Lithospermeae</taxon>
        <taxon>Lithospermum</taxon>
    </lineage>
</organism>
<dbReference type="Proteomes" id="UP001454036">
    <property type="component" value="Unassembled WGS sequence"/>
</dbReference>
<reference evidence="1 2" key="1">
    <citation type="submission" date="2024-01" db="EMBL/GenBank/DDBJ databases">
        <title>The complete chloroplast genome sequence of Lithospermum erythrorhizon: insights into the phylogenetic relationship among Boraginaceae species and the maternal lineages of purple gromwells.</title>
        <authorList>
            <person name="Okada T."/>
            <person name="Watanabe K."/>
        </authorList>
    </citation>
    <scope>NUCLEOTIDE SEQUENCE [LARGE SCALE GENOMIC DNA]</scope>
</reference>
<protein>
    <submittedName>
        <fullName evidence="1">Uncharacterized protein</fullName>
    </submittedName>
</protein>
<keyword evidence="2" id="KW-1185">Reference proteome</keyword>
<comment type="caution">
    <text evidence="1">The sequence shown here is derived from an EMBL/GenBank/DDBJ whole genome shotgun (WGS) entry which is preliminary data.</text>
</comment>
<gene>
    <name evidence="1" type="ORF">LIER_27048</name>
</gene>
<dbReference type="EMBL" id="BAABME010008593">
    <property type="protein sequence ID" value="GAA0173427.1"/>
    <property type="molecule type" value="Genomic_DNA"/>
</dbReference>